<evidence type="ECO:0000313" key="3">
    <source>
        <dbReference type="Proteomes" id="UP000199607"/>
    </source>
</evidence>
<sequence length="87" mass="9644">MKHNQFEFTYSPTQTGITIGVLLGIFQTFVQPVRFPLATFLIVGVVLTQFGHESWPAIGRTFVFISISTAAISVLLDLGFGGPWLWL</sequence>
<feature type="transmembrane region" description="Helical" evidence="1">
    <location>
        <begin position="62"/>
        <end position="86"/>
    </location>
</feature>
<dbReference type="AlphaFoldDB" id="A0A1I4IW64"/>
<keyword evidence="1" id="KW-1133">Transmembrane helix</keyword>
<name>A0A1I4IW64_9EURY</name>
<proteinExistence type="predicted"/>
<dbReference type="Proteomes" id="UP000199607">
    <property type="component" value="Unassembled WGS sequence"/>
</dbReference>
<keyword evidence="1" id="KW-0812">Transmembrane</keyword>
<feature type="transmembrane region" description="Helical" evidence="1">
    <location>
        <begin position="33"/>
        <end position="50"/>
    </location>
</feature>
<protein>
    <submittedName>
        <fullName evidence="2">Uncharacterized protein</fullName>
    </submittedName>
</protein>
<evidence type="ECO:0000256" key="1">
    <source>
        <dbReference type="SAM" id="Phobius"/>
    </source>
</evidence>
<keyword evidence="1" id="KW-0472">Membrane</keyword>
<gene>
    <name evidence="2" type="ORF">SAMN04487950_4265</name>
</gene>
<evidence type="ECO:0000313" key="2">
    <source>
        <dbReference type="EMBL" id="SFL58622.1"/>
    </source>
</evidence>
<keyword evidence="3" id="KW-1185">Reference proteome</keyword>
<reference evidence="3" key="1">
    <citation type="submission" date="2016-10" db="EMBL/GenBank/DDBJ databases">
        <authorList>
            <person name="Varghese N."/>
            <person name="Submissions S."/>
        </authorList>
    </citation>
    <scope>NUCLEOTIDE SEQUENCE [LARGE SCALE GENOMIC DNA]</scope>
    <source>
        <strain evidence="3">CGMCC 1.7738</strain>
    </source>
</reference>
<dbReference type="EMBL" id="FOTC01000009">
    <property type="protein sequence ID" value="SFL58622.1"/>
    <property type="molecule type" value="Genomic_DNA"/>
</dbReference>
<organism evidence="2 3">
    <name type="scientific">Halogranum rubrum</name>
    <dbReference type="NCBI Taxonomy" id="553466"/>
    <lineage>
        <taxon>Archaea</taxon>
        <taxon>Methanobacteriati</taxon>
        <taxon>Methanobacteriota</taxon>
        <taxon>Stenosarchaea group</taxon>
        <taxon>Halobacteria</taxon>
        <taxon>Halobacteriales</taxon>
        <taxon>Haloferacaceae</taxon>
    </lineage>
</organism>
<accession>A0A1I4IW64</accession>